<evidence type="ECO:0000256" key="1">
    <source>
        <dbReference type="SAM" id="MobiDB-lite"/>
    </source>
</evidence>
<reference evidence="3" key="1">
    <citation type="submission" date="2023-10" db="EMBL/GenBank/DDBJ databases">
        <authorList>
            <person name="Chen Y."/>
            <person name="Shah S."/>
            <person name="Dougan E. K."/>
            <person name="Thang M."/>
            <person name="Chan C."/>
        </authorList>
    </citation>
    <scope>NUCLEOTIDE SEQUENCE [LARGE SCALE GENOMIC DNA]</scope>
</reference>
<dbReference type="EMBL" id="CAUYUJ010006023">
    <property type="protein sequence ID" value="CAK0815836.1"/>
    <property type="molecule type" value="Genomic_DNA"/>
</dbReference>
<name>A0ABN9RBE7_9DINO</name>
<keyword evidence="2" id="KW-1133">Transmembrane helix</keyword>
<feature type="transmembrane region" description="Helical" evidence="2">
    <location>
        <begin position="160"/>
        <end position="181"/>
    </location>
</feature>
<feature type="compositionally biased region" description="Acidic residues" evidence="1">
    <location>
        <begin position="197"/>
        <end position="219"/>
    </location>
</feature>
<sequence>MVNNHSLEVANVFGWVMLQFVITLLVNIFALVLAALSTSRTHACAWDWASERARSSMGCITCLTGRCAFEIAAVLVVYTFLVAWALGGVALVVSILLVQVALVCKGGQSVIDSASDLATKLEDFQTNHERIAPGWLEITFTGADLAKFCDASGDVGRSTLVLFLGCVLLTLSQFCMSANVYGNRGRMLHRRIGGTGEDGEGGCEGSEDSSDEDDEEETGELGSRSPQTTAATTTVAHSGTPARWISMSRRLALAGHSSNNTKTVMIYPTAQRS</sequence>
<proteinExistence type="predicted"/>
<evidence type="ECO:0000256" key="2">
    <source>
        <dbReference type="SAM" id="Phobius"/>
    </source>
</evidence>
<feature type="transmembrane region" description="Helical" evidence="2">
    <location>
        <begin position="75"/>
        <end position="102"/>
    </location>
</feature>
<evidence type="ECO:0000313" key="3">
    <source>
        <dbReference type="EMBL" id="CAK0815836.1"/>
    </source>
</evidence>
<feature type="compositionally biased region" description="Polar residues" evidence="1">
    <location>
        <begin position="224"/>
        <end position="237"/>
    </location>
</feature>
<protein>
    <submittedName>
        <fullName evidence="3">Uncharacterized protein</fullName>
    </submittedName>
</protein>
<feature type="transmembrane region" description="Helical" evidence="2">
    <location>
        <begin position="12"/>
        <end position="36"/>
    </location>
</feature>
<comment type="caution">
    <text evidence="3">The sequence shown here is derived from an EMBL/GenBank/DDBJ whole genome shotgun (WGS) entry which is preliminary data.</text>
</comment>
<organism evidence="3 4">
    <name type="scientific">Prorocentrum cordatum</name>
    <dbReference type="NCBI Taxonomy" id="2364126"/>
    <lineage>
        <taxon>Eukaryota</taxon>
        <taxon>Sar</taxon>
        <taxon>Alveolata</taxon>
        <taxon>Dinophyceae</taxon>
        <taxon>Prorocentrales</taxon>
        <taxon>Prorocentraceae</taxon>
        <taxon>Prorocentrum</taxon>
    </lineage>
</organism>
<accession>A0ABN9RBE7</accession>
<dbReference type="Proteomes" id="UP001189429">
    <property type="component" value="Unassembled WGS sequence"/>
</dbReference>
<evidence type="ECO:0000313" key="4">
    <source>
        <dbReference type="Proteomes" id="UP001189429"/>
    </source>
</evidence>
<gene>
    <name evidence="3" type="ORF">PCOR1329_LOCUS18996</name>
</gene>
<keyword evidence="4" id="KW-1185">Reference proteome</keyword>
<keyword evidence="2" id="KW-0472">Membrane</keyword>
<keyword evidence="2" id="KW-0812">Transmembrane</keyword>
<feature type="region of interest" description="Disordered" evidence="1">
    <location>
        <begin position="192"/>
        <end position="241"/>
    </location>
</feature>